<comment type="caution">
    <text evidence="1">The sequence shown here is derived from an EMBL/GenBank/DDBJ whole genome shotgun (WGS) entry which is preliminary data.</text>
</comment>
<sequence length="99" mass="11647">MIVNGHQDNLLDKLIEEKMEKIIADNEANTTDGQEYDVKELDDLIIWEKGQSIDPELEKVVKKMKSKISEFNLPNYEKVFKTMSVKDKMGYLTENNRYF</sequence>
<dbReference type="RefSeq" id="WP_212966001.1">
    <property type="nucleotide sequence ID" value="NZ_BORB01000010.1"/>
</dbReference>
<dbReference type="Proteomes" id="UP000679950">
    <property type="component" value="Unassembled WGS sequence"/>
</dbReference>
<name>A0ABQ4KJB8_9BACI</name>
<reference evidence="1 2" key="1">
    <citation type="submission" date="2021-03" db="EMBL/GenBank/DDBJ databases">
        <title>Antimicrobial resistance genes in bacteria isolated from Japanese honey, and their potential for conferring macrolide and lincosamide resistance in the American foulbrood pathogen Paenibacillus larvae.</title>
        <authorList>
            <person name="Okamoto M."/>
            <person name="Kumagai M."/>
            <person name="Kanamori H."/>
            <person name="Takamatsu D."/>
        </authorList>
    </citation>
    <scope>NUCLEOTIDE SEQUENCE [LARGE SCALE GENOMIC DNA]</scope>
    <source>
        <strain evidence="1 2">J8TS2</strain>
    </source>
</reference>
<accession>A0ABQ4KJB8</accession>
<organism evidence="1 2">
    <name type="scientific">Lederbergia ruris</name>
    <dbReference type="NCBI Taxonomy" id="217495"/>
    <lineage>
        <taxon>Bacteria</taxon>
        <taxon>Bacillati</taxon>
        <taxon>Bacillota</taxon>
        <taxon>Bacilli</taxon>
        <taxon>Bacillales</taxon>
        <taxon>Bacillaceae</taxon>
        <taxon>Lederbergia</taxon>
    </lineage>
</organism>
<protein>
    <submittedName>
        <fullName evidence="1">Uncharacterized protein</fullName>
    </submittedName>
</protein>
<dbReference type="EMBL" id="BORB01000010">
    <property type="protein sequence ID" value="GIN57219.1"/>
    <property type="molecule type" value="Genomic_DNA"/>
</dbReference>
<evidence type="ECO:0000313" key="1">
    <source>
        <dbReference type="EMBL" id="GIN57219.1"/>
    </source>
</evidence>
<gene>
    <name evidence="1" type="ORF">J8TS2_15380</name>
</gene>
<keyword evidence="2" id="KW-1185">Reference proteome</keyword>
<proteinExistence type="predicted"/>
<evidence type="ECO:0000313" key="2">
    <source>
        <dbReference type="Proteomes" id="UP000679950"/>
    </source>
</evidence>